<comment type="caution">
    <text evidence="2">The sequence shown here is derived from an EMBL/GenBank/DDBJ whole genome shotgun (WGS) entry which is preliminary data.</text>
</comment>
<dbReference type="EMBL" id="BSEV01000005">
    <property type="protein sequence ID" value="GLK09609.1"/>
    <property type="molecule type" value="Genomic_DNA"/>
</dbReference>
<proteinExistence type="predicted"/>
<dbReference type="InterPro" id="IPR037401">
    <property type="entry name" value="SnoaL-like"/>
</dbReference>
<dbReference type="Gene3D" id="3.10.450.50">
    <property type="match status" value="1"/>
</dbReference>
<dbReference type="InterPro" id="IPR032710">
    <property type="entry name" value="NTF2-like_dom_sf"/>
</dbReference>
<organism evidence="2 3">
    <name type="scientific">Streptosporangium carneum</name>
    <dbReference type="NCBI Taxonomy" id="47481"/>
    <lineage>
        <taxon>Bacteria</taxon>
        <taxon>Bacillati</taxon>
        <taxon>Actinomycetota</taxon>
        <taxon>Actinomycetes</taxon>
        <taxon>Streptosporangiales</taxon>
        <taxon>Streptosporangiaceae</taxon>
        <taxon>Streptosporangium</taxon>
    </lineage>
</organism>
<reference evidence="2" key="1">
    <citation type="journal article" date="2014" name="Int. J. Syst. Evol. Microbiol.">
        <title>Complete genome sequence of Corynebacterium casei LMG S-19264T (=DSM 44701T), isolated from a smear-ripened cheese.</title>
        <authorList>
            <consortium name="US DOE Joint Genome Institute (JGI-PGF)"/>
            <person name="Walter F."/>
            <person name="Albersmeier A."/>
            <person name="Kalinowski J."/>
            <person name="Ruckert C."/>
        </authorList>
    </citation>
    <scope>NUCLEOTIDE SEQUENCE</scope>
    <source>
        <strain evidence="2">VKM Ac-2007</strain>
    </source>
</reference>
<dbReference type="RefSeq" id="WP_271218058.1">
    <property type="nucleotide sequence ID" value="NZ_BAAAVD010000045.1"/>
</dbReference>
<gene>
    <name evidence="2" type="ORF">GCM10017600_30150</name>
</gene>
<dbReference type="Proteomes" id="UP001143474">
    <property type="component" value="Unassembled WGS sequence"/>
</dbReference>
<evidence type="ECO:0000313" key="2">
    <source>
        <dbReference type="EMBL" id="GLK09609.1"/>
    </source>
</evidence>
<sequence length="152" mass="16640">MTSTAAGPREVLERLHRGMSGEGDFLTDDLWAENVVVETPFAPPGRPRRFVGREQFLAFARSGRAALPFQLELGEVVVHETADADVIITEYELSGVDPVTGHRSSAPFIGVLRVRDGQIAHWREYQDTLAMATATGRLPDLLAALHFTPSDA</sequence>
<evidence type="ECO:0000259" key="1">
    <source>
        <dbReference type="Pfam" id="PF12680"/>
    </source>
</evidence>
<protein>
    <recommendedName>
        <fullName evidence="1">SnoaL-like domain-containing protein</fullName>
    </recommendedName>
</protein>
<dbReference type="Pfam" id="PF12680">
    <property type="entry name" value="SnoaL_2"/>
    <property type="match status" value="1"/>
</dbReference>
<evidence type="ECO:0000313" key="3">
    <source>
        <dbReference type="Proteomes" id="UP001143474"/>
    </source>
</evidence>
<reference evidence="2" key="2">
    <citation type="submission" date="2023-01" db="EMBL/GenBank/DDBJ databases">
        <authorList>
            <person name="Sun Q."/>
            <person name="Evtushenko L."/>
        </authorList>
    </citation>
    <scope>NUCLEOTIDE SEQUENCE</scope>
    <source>
        <strain evidence="2">VKM Ac-2007</strain>
    </source>
</reference>
<dbReference type="SUPFAM" id="SSF54427">
    <property type="entry name" value="NTF2-like"/>
    <property type="match status" value="1"/>
</dbReference>
<accession>A0A9W6MCM6</accession>
<name>A0A9W6MCM6_9ACTN</name>
<feature type="domain" description="SnoaL-like" evidence="1">
    <location>
        <begin position="28"/>
        <end position="122"/>
    </location>
</feature>
<dbReference type="AlphaFoldDB" id="A0A9W6MCM6"/>
<keyword evidence="3" id="KW-1185">Reference proteome</keyword>